<evidence type="ECO:0000313" key="2">
    <source>
        <dbReference type="EMBL" id="ETW62143.1"/>
    </source>
</evidence>
<reference evidence="2 3" key="1">
    <citation type="submission" date="2013-02" db="EMBL/GenBank/DDBJ databases">
        <title>The Genome Annotation of Plasmodium falciparum CAMP/Malaysia.</title>
        <authorList>
            <consortium name="The Broad Institute Genome Sequencing Platform"/>
            <consortium name="The Broad Institute Genome Sequencing Center for Infectious Disease"/>
            <person name="Neafsey D."/>
            <person name="Hoffman S."/>
            <person name="Volkman S."/>
            <person name="Rosenthal P."/>
            <person name="Walker B."/>
            <person name="Young S.K."/>
            <person name="Zeng Q."/>
            <person name="Gargeya S."/>
            <person name="Fitzgerald M."/>
            <person name="Haas B."/>
            <person name="Abouelleil A."/>
            <person name="Allen A.W."/>
            <person name="Alvarado L."/>
            <person name="Arachchi H.M."/>
            <person name="Berlin A.M."/>
            <person name="Chapman S.B."/>
            <person name="Gainer-Dewar J."/>
            <person name="Goldberg J."/>
            <person name="Griggs A."/>
            <person name="Gujja S."/>
            <person name="Hansen M."/>
            <person name="Howarth C."/>
            <person name="Imamovic A."/>
            <person name="Ireland A."/>
            <person name="Larimer J."/>
            <person name="McCowan C."/>
            <person name="Murphy C."/>
            <person name="Pearson M."/>
            <person name="Poon T.W."/>
            <person name="Priest M."/>
            <person name="Roberts A."/>
            <person name="Saif S."/>
            <person name="Shea T."/>
            <person name="Sisk P."/>
            <person name="Sykes S."/>
            <person name="Wortman J."/>
            <person name="Nusbaum C."/>
            <person name="Birren B."/>
        </authorList>
    </citation>
    <scope>NUCLEOTIDE SEQUENCE [LARGE SCALE GENOMIC DNA]</scope>
    <source>
        <strain evidence="2 3">CAMP/Malaysia</strain>
    </source>
</reference>
<sequence length="78" mass="9605">MHVKLFYFVNQYYILLITRKFVIISKIIIILEYILGYLFDKNHEGYYDIYMAYTNNNYCSTHLYVYLKENILLFIKIV</sequence>
<dbReference type="EMBL" id="KI927509">
    <property type="protein sequence ID" value="ETW62143.1"/>
    <property type="molecule type" value="Genomic_DNA"/>
</dbReference>
<dbReference type="Proteomes" id="UP000030694">
    <property type="component" value="Unassembled WGS sequence"/>
</dbReference>
<name>A0A024XAA4_PLAFC</name>
<accession>A0A024XAA4</accession>
<keyword evidence="1" id="KW-0812">Transmembrane</keyword>
<keyword evidence="1" id="KW-1133">Transmembrane helix</keyword>
<evidence type="ECO:0000256" key="1">
    <source>
        <dbReference type="SAM" id="Phobius"/>
    </source>
</evidence>
<feature type="transmembrane region" description="Helical" evidence="1">
    <location>
        <begin position="12"/>
        <end position="35"/>
    </location>
</feature>
<organism evidence="2 3">
    <name type="scientific">Plasmodium falciparum (isolate Camp / Malaysia)</name>
    <dbReference type="NCBI Taxonomy" id="5835"/>
    <lineage>
        <taxon>Eukaryota</taxon>
        <taxon>Sar</taxon>
        <taxon>Alveolata</taxon>
        <taxon>Apicomplexa</taxon>
        <taxon>Aconoidasida</taxon>
        <taxon>Haemosporida</taxon>
        <taxon>Plasmodiidae</taxon>
        <taxon>Plasmodium</taxon>
        <taxon>Plasmodium (Laverania)</taxon>
    </lineage>
</organism>
<gene>
    <name evidence="2" type="ORF">PFMC_02244</name>
</gene>
<keyword evidence="1" id="KW-0472">Membrane</keyword>
<proteinExistence type="predicted"/>
<evidence type="ECO:0000313" key="3">
    <source>
        <dbReference type="Proteomes" id="UP000030694"/>
    </source>
</evidence>
<reference evidence="2 3" key="2">
    <citation type="submission" date="2013-02" db="EMBL/GenBank/DDBJ databases">
        <title>The Genome Sequence of Plasmodium falciparum CAMP/Malaysia.</title>
        <authorList>
            <consortium name="The Broad Institute Genome Sequencing Platform"/>
            <consortium name="The Broad Institute Genome Sequencing Center for Infectious Disease"/>
            <person name="Neafsey D."/>
            <person name="Cheeseman I."/>
            <person name="Volkman S."/>
            <person name="Adams J."/>
            <person name="Walker B."/>
            <person name="Young S.K."/>
            <person name="Zeng Q."/>
            <person name="Gargeya S."/>
            <person name="Fitzgerald M."/>
            <person name="Haas B."/>
            <person name="Abouelleil A."/>
            <person name="Alvarado L."/>
            <person name="Arachchi H.M."/>
            <person name="Berlin A.M."/>
            <person name="Chapman S.B."/>
            <person name="Dewar J."/>
            <person name="Goldberg J."/>
            <person name="Griggs A."/>
            <person name="Gujja S."/>
            <person name="Hansen M."/>
            <person name="Howarth C."/>
            <person name="Imamovic A."/>
            <person name="Larimer J."/>
            <person name="McCowan C."/>
            <person name="Murphy C."/>
            <person name="Neiman D."/>
            <person name="Pearson M."/>
            <person name="Priest M."/>
            <person name="Roberts A."/>
            <person name="Saif S."/>
            <person name="Shea T."/>
            <person name="Sisk P."/>
            <person name="Sykes S."/>
            <person name="Wortman J."/>
            <person name="Nusbaum C."/>
            <person name="Birren B."/>
        </authorList>
    </citation>
    <scope>NUCLEOTIDE SEQUENCE [LARGE SCALE GENOMIC DNA]</scope>
    <source>
        <strain evidence="2 3">CAMP/Malaysia</strain>
    </source>
</reference>
<dbReference type="AlphaFoldDB" id="A0A024XAA4"/>
<protein>
    <submittedName>
        <fullName evidence="2">Uncharacterized protein</fullName>
    </submittedName>
</protein>